<dbReference type="Proteomes" id="UP000248198">
    <property type="component" value="Unassembled WGS sequence"/>
</dbReference>
<evidence type="ECO:0000256" key="7">
    <source>
        <dbReference type="SAM" id="Phobius"/>
    </source>
</evidence>
<organism evidence="8 9">
    <name type="scientific">Pedobacter nutrimenti</name>
    <dbReference type="NCBI Taxonomy" id="1241337"/>
    <lineage>
        <taxon>Bacteria</taxon>
        <taxon>Pseudomonadati</taxon>
        <taxon>Bacteroidota</taxon>
        <taxon>Sphingobacteriia</taxon>
        <taxon>Sphingobacteriales</taxon>
        <taxon>Sphingobacteriaceae</taxon>
        <taxon>Pedobacter</taxon>
    </lineage>
</organism>
<comment type="subcellular location">
    <subcellularLocation>
        <location evidence="1">Cell membrane</location>
        <topology evidence="1">Multi-pass membrane protein</topology>
    </subcellularLocation>
</comment>
<protein>
    <submittedName>
        <fullName evidence="8">Putative membrane protein YeaQ/YmgE (Transglycosylase-associated protein family)</fullName>
    </submittedName>
</protein>
<keyword evidence="5 7" id="KW-1133">Transmembrane helix</keyword>
<evidence type="ECO:0000313" key="8">
    <source>
        <dbReference type="EMBL" id="PYF73955.1"/>
    </source>
</evidence>
<name>A0A318UJ29_9SPHI</name>
<dbReference type="EMBL" id="QKLU01000004">
    <property type="protein sequence ID" value="PYF73955.1"/>
    <property type="molecule type" value="Genomic_DNA"/>
</dbReference>
<dbReference type="Pfam" id="PF04226">
    <property type="entry name" value="Transgly_assoc"/>
    <property type="match status" value="1"/>
</dbReference>
<evidence type="ECO:0000256" key="6">
    <source>
        <dbReference type="ARBA" id="ARBA00023136"/>
    </source>
</evidence>
<keyword evidence="3" id="KW-1003">Cell membrane</keyword>
<proteinExistence type="inferred from homology"/>
<comment type="caution">
    <text evidence="8">The sequence shown here is derived from an EMBL/GenBank/DDBJ whole genome shotgun (WGS) entry which is preliminary data.</text>
</comment>
<dbReference type="RefSeq" id="WP_110830724.1">
    <property type="nucleotide sequence ID" value="NZ_QKLU01000004.1"/>
</dbReference>
<evidence type="ECO:0000256" key="3">
    <source>
        <dbReference type="ARBA" id="ARBA00022475"/>
    </source>
</evidence>
<evidence type="ECO:0000256" key="1">
    <source>
        <dbReference type="ARBA" id="ARBA00004651"/>
    </source>
</evidence>
<dbReference type="AlphaFoldDB" id="A0A318UJ29"/>
<keyword evidence="6 7" id="KW-0472">Membrane</keyword>
<gene>
    <name evidence="8" type="ORF">B0O44_104125</name>
</gene>
<dbReference type="PANTHER" id="PTHR33884:SF3">
    <property type="entry name" value="UPF0410 PROTEIN YMGE"/>
    <property type="match status" value="1"/>
</dbReference>
<dbReference type="PANTHER" id="PTHR33884">
    <property type="entry name" value="UPF0410 PROTEIN YMGE"/>
    <property type="match status" value="1"/>
</dbReference>
<sequence>MHLLIQILLGGIAGWLAGKVMKGDGYGFIVDVILGLVGGWVGGSILGWLHINLGGSIGYLITAFLGAVLLVWISRLIRGNA</sequence>
<evidence type="ECO:0000256" key="5">
    <source>
        <dbReference type="ARBA" id="ARBA00022989"/>
    </source>
</evidence>
<dbReference type="GO" id="GO:0005886">
    <property type="term" value="C:plasma membrane"/>
    <property type="evidence" value="ECO:0007669"/>
    <property type="project" value="UniProtKB-SubCell"/>
</dbReference>
<dbReference type="InterPro" id="IPR007341">
    <property type="entry name" value="Transgly_assoc"/>
</dbReference>
<evidence type="ECO:0000313" key="9">
    <source>
        <dbReference type="Proteomes" id="UP000248198"/>
    </source>
</evidence>
<evidence type="ECO:0000256" key="4">
    <source>
        <dbReference type="ARBA" id="ARBA00022692"/>
    </source>
</evidence>
<keyword evidence="9" id="KW-1185">Reference proteome</keyword>
<reference evidence="8 9" key="1">
    <citation type="submission" date="2018-06" db="EMBL/GenBank/DDBJ databases">
        <title>Genomic Encyclopedia of Archaeal and Bacterial Type Strains, Phase II (KMG-II): from individual species to whole genera.</title>
        <authorList>
            <person name="Goeker M."/>
        </authorList>
    </citation>
    <scope>NUCLEOTIDE SEQUENCE [LARGE SCALE GENOMIC DNA]</scope>
    <source>
        <strain evidence="8 9">DSM 27372</strain>
    </source>
</reference>
<comment type="similarity">
    <text evidence="2">Belongs to the UPF0410 family.</text>
</comment>
<dbReference type="OrthoDB" id="964123at2"/>
<accession>A0A318UJ29</accession>
<feature type="transmembrane region" description="Helical" evidence="7">
    <location>
        <begin position="28"/>
        <end position="49"/>
    </location>
</feature>
<keyword evidence="4 7" id="KW-0812">Transmembrane</keyword>
<evidence type="ECO:0000256" key="2">
    <source>
        <dbReference type="ARBA" id="ARBA00011006"/>
    </source>
</evidence>
<feature type="transmembrane region" description="Helical" evidence="7">
    <location>
        <begin position="56"/>
        <end position="77"/>
    </location>
</feature>